<organism evidence="16 17">
    <name type="scientific">Polypedilum vanderplanki</name>
    <name type="common">Sleeping chironomid midge</name>
    <dbReference type="NCBI Taxonomy" id="319348"/>
    <lineage>
        <taxon>Eukaryota</taxon>
        <taxon>Metazoa</taxon>
        <taxon>Ecdysozoa</taxon>
        <taxon>Arthropoda</taxon>
        <taxon>Hexapoda</taxon>
        <taxon>Insecta</taxon>
        <taxon>Pterygota</taxon>
        <taxon>Neoptera</taxon>
        <taxon>Endopterygota</taxon>
        <taxon>Diptera</taxon>
        <taxon>Nematocera</taxon>
        <taxon>Chironomoidea</taxon>
        <taxon>Chironomidae</taxon>
        <taxon>Chironominae</taxon>
        <taxon>Polypedilum</taxon>
        <taxon>Polypedilum</taxon>
    </lineage>
</organism>
<dbReference type="Proteomes" id="UP001107558">
    <property type="component" value="Chromosome 4"/>
</dbReference>
<keyword evidence="5 11" id="KW-0863">Zinc-finger</keyword>
<dbReference type="PROSITE" id="PS00028">
    <property type="entry name" value="ZINC_FINGER_C2H2_1"/>
    <property type="match status" value="4"/>
</dbReference>
<protein>
    <recommendedName>
        <fullName evidence="18">Zinc finger protein</fullName>
    </recommendedName>
</protein>
<dbReference type="AlphaFoldDB" id="A0A9J6BCM1"/>
<feature type="binding site" evidence="12">
    <location>
        <position position="56"/>
    </location>
    <ligand>
        <name>Zn(2+)</name>
        <dbReference type="ChEBI" id="CHEBI:29105"/>
    </ligand>
</feature>
<dbReference type="FunFam" id="3.30.160.60:FF:000075">
    <property type="entry name" value="Putative zinc finger protein 536"/>
    <property type="match status" value="1"/>
</dbReference>
<keyword evidence="6 12" id="KW-0862">Zinc</keyword>
<comment type="caution">
    <text evidence="16">The sequence shown here is derived from an EMBL/GenBank/DDBJ whole genome shotgun (WGS) entry which is preliminary data.</text>
</comment>
<keyword evidence="17" id="KW-1185">Reference proteome</keyword>
<keyword evidence="3 12" id="KW-0479">Metal-binding</keyword>
<dbReference type="GO" id="GO:0005634">
    <property type="term" value="C:nucleus"/>
    <property type="evidence" value="ECO:0007669"/>
    <property type="project" value="UniProtKB-SubCell"/>
</dbReference>
<feature type="domain" description="ZAD" evidence="15">
    <location>
        <begin position="8"/>
        <end position="80"/>
    </location>
</feature>
<dbReference type="InterPro" id="IPR013087">
    <property type="entry name" value="Znf_C2H2_type"/>
</dbReference>
<evidence type="ECO:0000256" key="10">
    <source>
        <dbReference type="ARBA" id="ARBA00023242"/>
    </source>
</evidence>
<keyword evidence="4" id="KW-0677">Repeat</keyword>
<dbReference type="EMBL" id="JADBJN010000004">
    <property type="protein sequence ID" value="KAG5667469.1"/>
    <property type="molecule type" value="Genomic_DNA"/>
</dbReference>
<keyword evidence="7" id="KW-0805">Transcription regulation</keyword>
<dbReference type="InterPro" id="IPR012934">
    <property type="entry name" value="Znf_AD"/>
</dbReference>
<dbReference type="GO" id="GO:0010468">
    <property type="term" value="P:regulation of gene expression"/>
    <property type="evidence" value="ECO:0007669"/>
    <property type="project" value="TreeGrafter"/>
</dbReference>
<evidence type="ECO:0000256" key="5">
    <source>
        <dbReference type="ARBA" id="ARBA00022771"/>
    </source>
</evidence>
<dbReference type="InterPro" id="IPR036236">
    <property type="entry name" value="Znf_C2H2_sf"/>
</dbReference>
<evidence type="ECO:0000256" key="7">
    <source>
        <dbReference type="ARBA" id="ARBA00023015"/>
    </source>
</evidence>
<evidence type="ECO:0000313" key="17">
    <source>
        <dbReference type="Proteomes" id="UP001107558"/>
    </source>
</evidence>
<evidence type="ECO:0000256" key="12">
    <source>
        <dbReference type="PROSITE-ProRule" id="PRU01263"/>
    </source>
</evidence>
<evidence type="ECO:0000259" key="14">
    <source>
        <dbReference type="PROSITE" id="PS50157"/>
    </source>
</evidence>
<feature type="domain" description="C2H2-type" evidence="14">
    <location>
        <begin position="344"/>
        <end position="371"/>
    </location>
</feature>
<evidence type="ECO:0000256" key="4">
    <source>
        <dbReference type="ARBA" id="ARBA00022737"/>
    </source>
</evidence>
<comment type="similarity">
    <text evidence="2">Belongs to the krueppel C2H2-type zinc-finger protein family.</text>
</comment>
<feature type="compositionally biased region" description="Acidic residues" evidence="13">
    <location>
        <begin position="435"/>
        <end position="444"/>
    </location>
</feature>
<feature type="binding site" evidence="12">
    <location>
        <position position="53"/>
    </location>
    <ligand>
        <name>Zn(2+)</name>
        <dbReference type="ChEBI" id="CHEBI:29105"/>
    </ligand>
</feature>
<keyword evidence="10" id="KW-0539">Nucleus</keyword>
<dbReference type="SMART" id="SM00868">
    <property type="entry name" value="zf-AD"/>
    <property type="match status" value="1"/>
</dbReference>
<keyword evidence="8" id="KW-0238">DNA-binding</keyword>
<comment type="subcellular location">
    <subcellularLocation>
        <location evidence="1">Nucleus</location>
    </subcellularLocation>
</comment>
<feature type="domain" description="C2H2-type" evidence="14">
    <location>
        <begin position="372"/>
        <end position="400"/>
    </location>
</feature>
<evidence type="ECO:0000313" key="16">
    <source>
        <dbReference type="EMBL" id="KAG5667469.1"/>
    </source>
</evidence>
<evidence type="ECO:0000256" key="6">
    <source>
        <dbReference type="ARBA" id="ARBA00022833"/>
    </source>
</evidence>
<dbReference type="FunFam" id="3.30.160.60:FF:000100">
    <property type="entry name" value="Zinc finger 45-like"/>
    <property type="match status" value="1"/>
</dbReference>
<sequence length="444" mass="51791">MNLQIELKICRACLTSDTSKLTEADAEALKNFHFILNTELSSPTSALLPKTFCDKCLSKLKLATAFKRQSVSSEDYLKNFVQKINQEFAKSLSNFSEGRQNINENAVNEDDQEIELLLQEEVANKVEVAKEDENEKNKKNPPSLIRIEKVTDQIPTTTAITTTLNLNTELYSNEDEEQHLEEEDEAIFGDKEIYDIMEIDNNYVDEAGNTILTRDVDDDEEDDDEAQFILLNYKSGDEFSGVKEERYIVEEIENDEKDDDKPTRKKNMKRMPKELIEKYAQSTDNNQHMCKKCVKVFSTRTNLIRHIQSHDGNKPYVCNICNKGFTQSGSLKQHVYIHSGERPYKCKYCDRAFTQQKTLKFHLRRHLDEKPFLCQECNATFRQRDGLKRHLKARHNIELKYDRTNQMDEKIISFVNIDESDEKSKRSESDKNEEIMEIIEEEQK</sequence>
<dbReference type="PROSITE" id="PS51915">
    <property type="entry name" value="ZAD"/>
    <property type="match status" value="1"/>
</dbReference>
<dbReference type="InterPro" id="IPR050331">
    <property type="entry name" value="Zinc_finger"/>
</dbReference>
<name>A0A9J6BCM1_POLVA</name>
<dbReference type="SMART" id="SM00355">
    <property type="entry name" value="ZnF_C2H2"/>
    <property type="match status" value="4"/>
</dbReference>
<dbReference type="OrthoDB" id="6077919at2759"/>
<evidence type="ECO:0000256" key="8">
    <source>
        <dbReference type="ARBA" id="ARBA00023125"/>
    </source>
</evidence>
<dbReference type="Gene3D" id="3.30.160.60">
    <property type="entry name" value="Classic Zinc Finger"/>
    <property type="match status" value="4"/>
</dbReference>
<feature type="compositionally biased region" description="Basic and acidic residues" evidence="13">
    <location>
        <begin position="422"/>
        <end position="434"/>
    </location>
</feature>
<proteinExistence type="inferred from homology"/>
<accession>A0A9J6BCM1</accession>
<evidence type="ECO:0000256" key="13">
    <source>
        <dbReference type="SAM" id="MobiDB-lite"/>
    </source>
</evidence>
<evidence type="ECO:0000259" key="15">
    <source>
        <dbReference type="PROSITE" id="PS51915"/>
    </source>
</evidence>
<evidence type="ECO:0008006" key="18">
    <source>
        <dbReference type="Google" id="ProtNLM"/>
    </source>
</evidence>
<evidence type="ECO:0000256" key="2">
    <source>
        <dbReference type="ARBA" id="ARBA00006991"/>
    </source>
</evidence>
<feature type="binding site" evidence="12">
    <location>
        <position position="10"/>
    </location>
    <ligand>
        <name>Zn(2+)</name>
        <dbReference type="ChEBI" id="CHEBI:29105"/>
    </ligand>
</feature>
<feature type="region of interest" description="Disordered" evidence="13">
    <location>
        <begin position="421"/>
        <end position="444"/>
    </location>
</feature>
<feature type="domain" description="C2H2-type" evidence="14">
    <location>
        <begin position="316"/>
        <end position="343"/>
    </location>
</feature>
<dbReference type="PANTHER" id="PTHR16515:SF49">
    <property type="entry name" value="GASTRULA ZINC FINGER PROTEIN XLCGF49.1-LIKE-RELATED"/>
    <property type="match status" value="1"/>
</dbReference>
<reference evidence="16" key="1">
    <citation type="submission" date="2021-03" db="EMBL/GenBank/DDBJ databases">
        <title>Chromosome level genome of the anhydrobiotic midge Polypedilum vanderplanki.</title>
        <authorList>
            <person name="Yoshida Y."/>
            <person name="Kikawada T."/>
            <person name="Gusev O."/>
        </authorList>
    </citation>
    <scope>NUCLEOTIDE SEQUENCE</scope>
    <source>
        <strain evidence="16">NIAS01</strain>
        <tissue evidence="16">Whole body or cell culture</tissue>
    </source>
</reference>
<dbReference type="SUPFAM" id="SSF57667">
    <property type="entry name" value="beta-beta-alpha zinc fingers"/>
    <property type="match status" value="2"/>
</dbReference>
<evidence type="ECO:0000256" key="3">
    <source>
        <dbReference type="ARBA" id="ARBA00022723"/>
    </source>
</evidence>
<feature type="domain" description="C2H2-type" evidence="14">
    <location>
        <begin position="288"/>
        <end position="315"/>
    </location>
</feature>
<evidence type="ECO:0000256" key="9">
    <source>
        <dbReference type="ARBA" id="ARBA00023163"/>
    </source>
</evidence>
<dbReference type="GO" id="GO:0003677">
    <property type="term" value="F:DNA binding"/>
    <property type="evidence" value="ECO:0007669"/>
    <property type="project" value="UniProtKB-KW"/>
</dbReference>
<dbReference type="Pfam" id="PF00096">
    <property type="entry name" value="zf-C2H2"/>
    <property type="match status" value="4"/>
</dbReference>
<keyword evidence="9" id="KW-0804">Transcription</keyword>
<dbReference type="FunFam" id="3.30.160.60:FF:000130">
    <property type="entry name" value="Spalt-like transcription factor 4"/>
    <property type="match status" value="1"/>
</dbReference>
<dbReference type="PROSITE" id="PS50157">
    <property type="entry name" value="ZINC_FINGER_C2H2_2"/>
    <property type="match status" value="4"/>
</dbReference>
<evidence type="ECO:0000256" key="1">
    <source>
        <dbReference type="ARBA" id="ARBA00004123"/>
    </source>
</evidence>
<dbReference type="GO" id="GO:0008270">
    <property type="term" value="F:zinc ion binding"/>
    <property type="evidence" value="ECO:0007669"/>
    <property type="project" value="UniProtKB-UniRule"/>
</dbReference>
<dbReference type="PANTHER" id="PTHR16515">
    <property type="entry name" value="PR DOMAIN ZINC FINGER PROTEIN"/>
    <property type="match status" value="1"/>
</dbReference>
<gene>
    <name evidence="16" type="ORF">PVAND_015449</name>
</gene>
<evidence type="ECO:0000256" key="11">
    <source>
        <dbReference type="PROSITE-ProRule" id="PRU00042"/>
    </source>
</evidence>
<feature type="binding site" evidence="12">
    <location>
        <position position="13"/>
    </location>
    <ligand>
        <name>Zn(2+)</name>
        <dbReference type="ChEBI" id="CHEBI:29105"/>
    </ligand>
</feature>